<protein>
    <recommendedName>
        <fullName evidence="3">RNA-binding protein KhpA</fullName>
    </recommendedName>
    <alternativeName>
        <fullName evidence="3">KH-domain protein A</fullName>
    </alternativeName>
</protein>
<evidence type="ECO:0000256" key="3">
    <source>
        <dbReference type="HAMAP-Rule" id="MF_00088"/>
    </source>
</evidence>
<name>A0A133XT72_9LACT</name>
<evidence type="ECO:0000313" key="4">
    <source>
        <dbReference type="EMBL" id="KXB34135.1"/>
    </source>
</evidence>
<dbReference type="PATRIC" id="fig|87541.4.peg.1434"/>
<dbReference type="Proteomes" id="UP000070422">
    <property type="component" value="Unassembled WGS sequence"/>
</dbReference>
<evidence type="ECO:0000256" key="2">
    <source>
        <dbReference type="ARBA" id="ARBA00022884"/>
    </source>
</evidence>
<dbReference type="PANTHER" id="PTHR34654:SF1">
    <property type="entry name" value="RNA-BINDING PROTEIN KHPA"/>
    <property type="match status" value="1"/>
</dbReference>
<dbReference type="STRING" id="87541.AWM71_05000"/>
<comment type="caution">
    <text evidence="4">The sequence shown here is derived from an EMBL/GenBank/DDBJ whole genome shotgun (WGS) entry which is preliminary data.</text>
</comment>
<dbReference type="Pfam" id="PF13083">
    <property type="entry name" value="KH_KhpA-B"/>
    <property type="match status" value="1"/>
</dbReference>
<comment type="subunit">
    <text evidence="3">Forms a complex with KhpB.</text>
</comment>
<gene>
    <name evidence="3" type="primary">khpA</name>
    <name evidence="4" type="ORF">HMPREF3187_01448</name>
</gene>
<dbReference type="InterPro" id="IPR015946">
    <property type="entry name" value="KH_dom-like_a/b"/>
</dbReference>
<dbReference type="InterPro" id="IPR020627">
    <property type="entry name" value="KhpA"/>
</dbReference>
<evidence type="ECO:0000313" key="5">
    <source>
        <dbReference type="Proteomes" id="UP000070422"/>
    </source>
</evidence>
<dbReference type="EMBL" id="LSCQ01000083">
    <property type="protein sequence ID" value="KXB34135.1"/>
    <property type="molecule type" value="Genomic_DNA"/>
</dbReference>
<comment type="similarity">
    <text evidence="3">Belongs to the KhpA RNA-binding protein family.</text>
</comment>
<dbReference type="GO" id="GO:0071555">
    <property type="term" value="P:cell wall organization"/>
    <property type="evidence" value="ECO:0007669"/>
    <property type="project" value="UniProtKB-KW"/>
</dbReference>
<comment type="function">
    <text evidence="3">A probable RNA chaperone. Forms a complex with KhpB which binds to cellular RNA and controls its expression. Plays a role in peptidoglycan (PG) homeostasis and cell length regulation.</text>
</comment>
<dbReference type="AlphaFoldDB" id="A0A133XT72"/>
<accession>A0A133XT72</accession>
<dbReference type="GO" id="GO:0003723">
    <property type="term" value="F:RNA binding"/>
    <property type="evidence" value="ECO:0007669"/>
    <property type="project" value="UniProtKB-UniRule"/>
</dbReference>
<dbReference type="Gene3D" id="3.30.300.20">
    <property type="match status" value="1"/>
</dbReference>
<keyword evidence="3" id="KW-0133">Cell shape</keyword>
<dbReference type="RefSeq" id="WP_269447855.1">
    <property type="nucleotide sequence ID" value="NZ_CP014159.1"/>
</dbReference>
<keyword evidence="2 3" id="KW-0694">RNA-binding</keyword>
<reference evidence="4 5" key="1">
    <citation type="submission" date="2016-01" db="EMBL/GenBank/DDBJ databases">
        <authorList>
            <person name="Oliw E.H."/>
        </authorList>
    </citation>
    <scope>NUCLEOTIDE SEQUENCE [LARGE SCALE GENOMIC DNA]</scope>
    <source>
        <strain evidence="4 5">KA00635</strain>
    </source>
</reference>
<dbReference type="GO" id="GO:0008360">
    <property type="term" value="P:regulation of cell shape"/>
    <property type="evidence" value="ECO:0007669"/>
    <property type="project" value="UniProtKB-KW"/>
</dbReference>
<keyword evidence="3" id="KW-0961">Cell wall biogenesis/degradation</keyword>
<organism evidence="4 5">
    <name type="scientific">Aerococcus christensenii</name>
    <dbReference type="NCBI Taxonomy" id="87541"/>
    <lineage>
        <taxon>Bacteria</taxon>
        <taxon>Bacillati</taxon>
        <taxon>Bacillota</taxon>
        <taxon>Bacilli</taxon>
        <taxon>Lactobacillales</taxon>
        <taxon>Aerococcaceae</taxon>
        <taxon>Aerococcus</taxon>
    </lineage>
</organism>
<sequence length="86" mass="10002">MPNTMPNIDLLLNELVEPLVSHPEAMEIRIKDGDEFLEYHVYLHPDDVGRVIGKHGRVANAIRTILYSVRVEGHRRIRLSFDRIED</sequence>
<dbReference type="InterPro" id="IPR009019">
    <property type="entry name" value="KH_sf_prok-type"/>
</dbReference>
<keyword evidence="1 3" id="KW-0963">Cytoplasm</keyword>
<dbReference type="GO" id="GO:0009252">
    <property type="term" value="P:peptidoglycan biosynthetic process"/>
    <property type="evidence" value="ECO:0007669"/>
    <property type="project" value="UniProtKB-UniRule"/>
</dbReference>
<evidence type="ECO:0000256" key="1">
    <source>
        <dbReference type="ARBA" id="ARBA00022490"/>
    </source>
</evidence>
<dbReference type="SUPFAM" id="SSF54814">
    <property type="entry name" value="Prokaryotic type KH domain (KH-domain type II)"/>
    <property type="match status" value="1"/>
</dbReference>
<dbReference type="CDD" id="cd22533">
    <property type="entry name" value="KH-II_YlqC-like"/>
    <property type="match status" value="1"/>
</dbReference>
<dbReference type="GO" id="GO:0005737">
    <property type="term" value="C:cytoplasm"/>
    <property type="evidence" value="ECO:0007669"/>
    <property type="project" value="UniProtKB-SubCell"/>
</dbReference>
<keyword evidence="3" id="KW-0143">Chaperone</keyword>
<dbReference type="PANTHER" id="PTHR34654">
    <property type="entry name" value="UPF0109 PROTEIN SCO5592"/>
    <property type="match status" value="1"/>
</dbReference>
<proteinExistence type="inferred from homology"/>
<comment type="subcellular location">
    <subcellularLocation>
        <location evidence="3">Cytoplasm</location>
    </subcellularLocation>
</comment>
<dbReference type="HAMAP" id="MF_00088">
    <property type="entry name" value="KhpA"/>
    <property type="match status" value="1"/>
</dbReference>